<dbReference type="GO" id="GO:0003677">
    <property type="term" value="F:DNA binding"/>
    <property type="evidence" value="ECO:0007669"/>
    <property type="project" value="InterPro"/>
</dbReference>
<gene>
    <name evidence="11" type="ORF">Osc7112_6382</name>
</gene>
<feature type="domain" description="DNA polymerase III delta subunit-like C-terminal" evidence="10">
    <location>
        <begin position="192"/>
        <end position="305"/>
    </location>
</feature>
<feature type="domain" description="DNA polymerase III delta N-terminal" evidence="9">
    <location>
        <begin position="4"/>
        <end position="117"/>
    </location>
</feature>
<dbReference type="KEGG" id="oni:Osc7112_6382"/>
<dbReference type="GO" id="GO:0009360">
    <property type="term" value="C:DNA polymerase III complex"/>
    <property type="evidence" value="ECO:0007669"/>
    <property type="project" value="InterPro"/>
</dbReference>
<keyword evidence="12" id="KW-1185">Reference proteome</keyword>
<name>K9VTL1_9CYAN</name>
<dbReference type="InterPro" id="IPR027417">
    <property type="entry name" value="P-loop_NTPase"/>
</dbReference>
<dbReference type="Gene3D" id="1.20.272.10">
    <property type="match status" value="1"/>
</dbReference>
<evidence type="ECO:0000256" key="6">
    <source>
        <dbReference type="ARBA" id="ARBA00022932"/>
    </source>
</evidence>
<evidence type="ECO:0000259" key="10">
    <source>
        <dbReference type="Pfam" id="PF21694"/>
    </source>
</evidence>
<dbReference type="InterPro" id="IPR008921">
    <property type="entry name" value="DNA_pol3_clamp-load_cplx_C"/>
</dbReference>
<dbReference type="Proteomes" id="UP000010478">
    <property type="component" value="Plasmid pOSC7112.01"/>
</dbReference>
<organism evidence="11 12">
    <name type="scientific">Phormidium nigroviride PCC 7112</name>
    <dbReference type="NCBI Taxonomy" id="179408"/>
    <lineage>
        <taxon>Bacteria</taxon>
        <taxon>Bacillati</taxon>
        <taxon>Cyanobacteriota</taxon>
        <taxon>Cyanophyceae</taxon>
        <taxon>Oscillatoriophycideae</taxon>
        <taxon>Oscillatoriales</taxon>
        <taxon>Oscillatoriaceae</taxon>
        <taxon>Phormidium</taxon>
    </lineage>
</organism>
<comment type="catalytic activity">
    <reaction evidence="8">
        <text>DNA(n) + a 2'-deoxyribonucleoside 5'-triphosphate = DNA(n+1) + diphosphate</text>
        <dbReference type="Rhea" id="RHEA:22508"/>
        <dbReference type="Rhea" id="RHEA-COMP:17339"/>
        <dbReference type="Rhea" id="RHEA-COMP:17340"/>
        <dbReference type="ChEBI" id="CHEBI:33019"/>
        <dbReference type="ChEBI" id="CHEBI:61560"/>
        <dbReference type="ChEBI" id="CHEBI:173112"/>
        <dbReference type="EC" id="2.7.7.7"/>
    </reaction>
</comment>
<dbReference type="Pfam" id="PF21694">
    <property type="entry name" value="DNA_pol3_delta_C"/>
    <property type="match status" value="1"/>
</dbReference>
<geneLocation type="plasmid" evidence="11 12">
    <name>pOSC7112.01</name>
</geneLocation>
<dbReference type="SUPFAM" id="SSF52540">
    <property type="entry name" value="P-loop containing nucleoside triphosphate hydrolases"/>
    <property type="match status" value="1"/>
</dbReference>
<dbReference type="SUPFAM" id="SSF48019">
    <property type="entry name" value="post-AAA+ oligomerization domain-like"/>
    <property type="match status" value="1"/>
</dbReference>
<dbReference type="RefSeq" id="WP_015211707.1">
    <property type="nucleotide sequence ID" value="NC_019763.1"/>
</dbReference>
<comment type="similarity">
    <text evidence="7">Belongs to the DNA polymerase HolA subunit family.</text>
</comment>
<keyword evidence="4 11" id="KW-0548">Nucleotidyltransferase</keyword>
<dbReference type="AlphaFoldDB" id="K9VTL1"/>
<dbReference type="GO" id="GO:0003887">
    <property type="term" value="F:DNA-directed DNA polymerase activity"/>
    <property type="evidence" value="ECO:0007669"/>
    <property type="project" value="UniProtKB-KW"/>
</dbReference>
<evidence type="ECO:0000256" key="7">
    <source>
        <dbReference type="ARBA" id="ARBA00034754"/>
    </source>
</evidence>
<evidence type="ECO:0000256" key="2">
    <source>
        <dbReference type="ARBA" id="ARBA00017703"/>
    </source>
</evidence>
<protein>
    <recommendedName>
        <fullName evidence="2">DNA polymerase III subunit delta</fullName>
        <ecNumber evidence="1">2.7.7.7</ecNumber>
    </recommendedName>
</protein>
<dbReference type="NCBIfam" id="TIGR01128">
    <property type="entry name" value="holA"/>
    <property type="match status" value="1"/>
</dbReference>
<dbReference type="EC" id="2.7.7.7" evidence="1"/>
<keyword evidence="11" id="KW-0614">Plasmid</keyword>
<accession>K9VTL1</accession>
<dbReference type="Gene3D" id="3.40.50.300">
    <property type="entry name" value="P-loop containing nucleotide triphosphate hydrolases"/>
    <property type="match status" value="1"/>
</dbReference>
<evidence type="ECO:0000256" key="4">
    <source>
        <dbReference type="ARBA" id="ARBA00022695"/>
    </source>
</evidence>
<dbReference type="GO" id="GO:0006261">
    <property type="term" value="P:DNA-templated DNA replication"/>
    <property type="evidence" value="ECO:0007669"/>
    <property type="project" value="TreeGrafter"/>
</dbReference>
<evidence type="ECO:0000256" key="5">
    <source>
        <dbReference type="ARBA" id="ARBA00022705"/>
    </source>
</evidence>
<sequence>MISLLIGDDLHAIHKKLSAFKKNLDPAWMSFNYHRFDASALNEAVDCALTPALGTEKAKLVVVEGCNFKQFTEEALEVLQVLPQIPQKTHLVFVAPSIDKRLKVAKFLLSQAKLFEFDLIPPWRTDLIARSIRTQALAIGLSLNSNAIDYLAVAIGNNPARAESELHKLATLSSGASLTLNSVRSLVPSTTQNSLQLAEALRENNSKRAVCLLLYLLAIETFPLAICATLIAQFRTWLWVKAAIVGGVKQDAEIARICQIANPKRVYFLRKEVAAVSLTSLAAAMSLLLDLEGSLKLGRKGDSMLPAILAIAQLFPSKKARKRSVEAM</sequence>
<keyword evidence="3 11" id="KW-0808">Transferase</keyword>
<dbReference type="PANTHER" id="PTHR34388">
    <property type="entry name" value="DNA POLYMERASE III SUBUNIT DELTA"/>
    <property type="match status" value="1"/>
</dbReference>
<dbReference type="InterPro" id="IPR048466">
    <property type="entry name" value="DNA_pol3_delta-like_C"/>
</dbReference>
<dbReference type="InterPro" id="IPR010372">
    <property type="entry name" value="DNA_pol3_delta_N"/>
</dbReference>
<keyword evidence="6" id="KW-0239">DNA-directed DNA polymerase</keyword>
<evidence type="ECO:0000256" key="1">
    <source>
        <dbReference type="ARBA" id="ARBA00012417"/>
    </source>
</evidence>
<evidence type="ECO:0000259" key="9">
    <source>
        <dbReference type="Pfam" id="PF06144"/>
    </source>
</evidence>
<dbReference type="OrthoDB" id="581300at2"/>
<dbReference type="EMBL" id="CP003615">
    <property type="protein sequence ID" value="AFZ10535.1"/>
    <property type="molecule type" value="Genomic_DNA"/>
</dbReference>
<reference evidence="11 12" key="1">
    <citation type="submission" date="2012-05" db="EMBL/GenBank/DDBJ databases">
        <title>Finished plasmid 1 of genome of Oscillatoria sp. PCC 7112.</title>
        <authorList>
            <consortium name="US DOE Joint Genome Institute"/>
            <person name="Gugger M."/>
            <person name="Coursin T."/>
            <person name="Rippka R."/>
            <person name="Tandeau De Marsac N."/>
            <person name="Huntemann M."/>
            <person name="Wei C.-L."/>
            <person name="Han J."/>
            <person name="Detter J.C."/>
            <person name="Han C."/>
            <person name="Tapia R."/>
            <person name="Davenport K."/>
            <person name="Daligault H."/>
            <person name="Erkkila T."/>
            <person name="Gu W."/>
            <person name="Munk A.C.C."/>
            <person name="Teshima H."/>
            <person name="Xu Y."/>
            <person name="Chain P."/>
            <person name="Chen A."/>
            <person name="Krypides N."/>
            <person name="Mavromatis K."/>
            <person name="Markowitz V."/>
            <person name="Szeto E."/>
            <person name="Ivanova N."/>
            <person name="Mikhailova N."/>
            <person name="Ovchinnikova G."/>
            <person name="Pagani I."/>
            <person name="Pati A."/>
            <person name="Goodwin L."/>
            <person name="Peters L."/>
            <person name="Pitluck S."/>
            <person name="Woyke T."/>
            <person name="Kerfeld C."/>
        </authorList>
    </citation>
    <scope>NUCLEOTIDE SEQUENCE [LARGE SCALE GENOMIC DNA]</scope>
    <source>
        <strain evidence="11 12">PCC 7112</strain>
        <plasmid evidence="11 12">pOSC7112.01</plasmid>
    </source>
</reference>
<keyword evidence="5" id="KW-0235">DNA replication</keyword>
<evidence type="ECO:0000313" key="11">
    <source>
        <dbReference type="EMBL" id="AFZ10535.1"/>
    </source>
</evidence>
<proteinExistence type="inferred from homology"/>
<dbReference type="HOGENOM" id="CLU_044694_2_1_3"/>
<evidence type="ECO:0000256" key="8">
    <source>
        <dbReference type="ARBA" id="ARBA00049244"/>
    </source>
</evidence>
<dbReference type="Gene3D" id="1.10.8.60">
    <property type="match status" value="1"/>
</dbReference>
<dbReference type="PANTHER" id="PTHR34388:SF1">
    <property type="entry name" value="DNA POLYMERASE III SUBUNIT DELTA"/>
    <property type="match status" value="1"/>
</dbReference>
<dbReference type="InterPro" id="IPR005790">
    <property type="entry name" value="DNA_polIII_delta"/>
</dbReference>
<evidence type="ECO:0000256" key="3">
    <source>
        <dbReference type="ARBA" id="ARBA00022679"/>
    </source>
</evidence>
<dbReference type="Pfam" id="PF06144">
    <property type="entry name" value="DNA_pol3_delta"/>
    <property type="match status" value="1"/>
</dbReference>
<evidence type="ECO:0000313" key="12">
    <source>
        <dbReference type="Proteomes" id="UP000010478"/>
    </source>
</evidence>